<organism evidence="5 6">
    <name type="scientific">Candidatus Propionivibrio dominans</name>
    <dbReference type="NCBI Taxonomy" id="2954373"/>
    <lineage>
        <taxon>Bacteria</taxon>
        <taxon>Pseudomonadati</taxon>
        <taxon>Pseudomonadota</taxon>
        <taxon>Betaproteobacteria</taxon>
        <taxon>Rhodocyclales</taxon>
        <taxon>Rhodocyclaceae</taxon>
        <taxon>Propionivibrio</taxon>
    </lineage>
</organism>
<evidence type="ECO:0000313" key="6">
    <source>
        <dbReference type="Proteomes" id="UP000886602"/>
    </source>
</evidence>
<dbReference type="AlphaFoldDB" id="A0A9D7IEQ6"/>
<dbReference type="GO" id="GO:0006979">
    <property type="term" value="P:response to oxidative stress"/>
    <property type="evidence" value="ECO:0007669"/>
    <property type="project" value="InterPro"/>
</dbReference>
<dbReference type="GO" id="GO:0030091">
    <property type="term" value="P:protein repair"/>
    <property type="evidence" value="ECO:0007669"/>
    <property type="project" value="InterPro"/>
</dbReference>
<dbReference type="Proteomes" id="UP000886602">
    <property type="component" value="Unassembled WGS sequence"/>
</dbReference>
<dbReference type="GO" id="GO:0005737">
    <property type="term" value="C:cytoplasm"/>
    <property type="evidence" value="ECO:0007669"/>
    <property type="project" value="TreeGrafter"/>
</dbReference>
<dbReference type="EMBL" id="JADJNC010000067">
    <property type="protein sequence ID" value="MBK7425420.1"/>
    <property type="molecule type" value="Genomic_DNA"/>
</dbReference>
<reference evidence="5" key="1">
    <citation type="submission" date="2020-10" db="EMBL/GenBank/DDBJ databases">
        <title>Connecting structure to function with the recovery of over 1000 high-quality activated sludge metagenome-assembled genomes encoding full-length rRNA genes using long-read sequencing.</title>
        <authorList>
            <person name="Singleton C.M."/>
            <person name="Petriglieri F."/>
            <person name="Kristensen J.M."/>
            <person name="Kirkegaard R.H."/>
            <person name="Michaelsen T.Y."/>
            <person name="Andersen M.H."/>
            <person name="Karst S.M."/>
            <person name="Dueholm M.S."/>
            <person name="Nielsen P.H."/>
            <person name="Albertsen M."/>
        </authorList>
    </citation>
    <scope>NUCLEOTIDE SEQUENCE</scope>
    <source>
        <strain evidence="5">EsbW_18-Q3-R4-48_MAXAC.044</strain>
    </source>
</reference>
<feature type="domain" description="MsrB" evidence="4">
    <location>
        <begin position="40"/>
        <end position="161"/>
    </location>
</feature>
<dbReference type="GO" id="GO:0033743">
    <property type="term" value="F:peptide-methionine (R)-S-oxide reductase activity"/>
    <property type="evidence" value="ECO:0007669"/>
    <property type="project" value="UniProtKB-EC"/>
</dbReference>
<evidence type="ECO:0000256" key="1">
    <source>
        <dbReference type="ARBA" id="ARBA00012499"/>
    </source>
</evidence>
<dbReference type="InterPro" id="IPR028427">
    <property type="entry name" value="Met_Sox_Rdtase_MsrB"/>
</dbReference>
<name>A0A9D7IEQ6_9RHOO</name>
<dbReference type="SUPFAM" id="SSF51316">
    <property type="entry name" value="Mss4-like"/>
    <property type="match status" value="1"/>
</dbReference>
<gene>
    <name evidence="5" type="primary">msrB</name>
    <name evidence="5" type="ORF">IPJ48_21340</name>
</gene>
<proteinExistence type="predicted"/>
<comment type="catalytic activity">
    <reaction evidence="3">
        <text>L-methionyl-[protein] + [thioredoxin]-disulfide + H2O = L-methionyl-(R)-S-oxide-[protein] + [thioredoxin]-dithiol</text>
        <dbReference type="Rhea" id="RHEA:24164"/>
        <dbReference type="Rhea" id="RHEA-COMP:10698"/>
        <dbReference type="Rhea" id="RHEA-COMP:10700"/>
        <dbReference type="Rhea" id="RHEA-COMP:12313"/>
        <dbReference type="Rhea" id="RHEA-COMP:12314"/>
        <dbReference type="ChEBI" id="CHEBI:15377"/>
        <dbReference type="ChEBI" id="CHEBI:16044"/>
        <dbReference type="ChEBI" id="CHEBI:29950"/>
        <dbReference type="ChEBI" id="CHEBI:45764"/>
        <dbReference type="ChEBI" id="CHEBI:50058"/>
        <dbReference type="EC" id="1.8.4.12"/>
    </reaction>
</comment>
<comment type="caution">
    <text evidence="5">The sequence shown here is derived from an EMBL/GenBank/DDBJ whole genome shotgun (WGS) entry which is preliminary data.</text>
</comment>
<sequence length="170" mass="19212">MNRRQTLKWLGGLSTFLLPIPATQMAIAKEEKTMQLVKSKSEWAALLPQPAYRVLFEEDTERAGTSPLNNEKRDGTFVCAACFLPLFDSRMKYESGTGWPSFWEPLPAAVVTKTDFKMIYPRTEYHCARCGGHQGHVFNDGPKPTGKRYCNNGLALLFVPRADKLPELRT</sequence>
<dbReference type="EC" id="1.8.4.12" evidence="1"/>
<dbReference type="PANTHER" id="PTHR10173">
    <property type="entry name" value="METHIONINE SULFOXIDE REDUCTASE"/>
    <property type="match status" value="1"/>
</dbReference>
<dbReference type="NCBIfam" id="TIGR00357">
    <property type="entry name" value="peptide-methionine (R)-S-oxide reductase MsrB"/>
    <property type="match status" value="1"/>
</dbReference>
<dbReference type="Pfam" id="PF01641">
    <property type="entry name" value="SelR"/>
    <property type="match status" value="1"/>
</dbReference>
<evidence type="ECO:0000259" key="4">
    <source>
        <dbReference type="PROSITE" id="PS51790"/>
    </source>
</evidence>
<evidence type="ECO:0000256" key="3">
    <source>
        <dbReference type="ARBA" id="ARBA00048488"/>
    </source>
</evidence>
<keyword evidence="2 5" id="KW-0560">Oxidoreductase</keyword>
<dbReference type="PANTHER" id="PTHR10173:SF57">
    <property type="entry name" value="PEPTIDE-METHIONINE (R)-S-OXIDE REDUCTASE"/>
    <property type="match status" value="1"/>
</dbReference>
<protein>
    <recommendedName>
        <fullName evidence="1">peptide-methionine (R)-S-oxide reductase</fullName>
        <ecNumber evidence="1">1.8.4.12</ecNumber>
    </recommendedName>
</protein>
<dbReference type="InterPro" id="IPR011057">
    <property type="entry name" value="Mss4-like_sf"/>
</dbReference>
<dbReference type="PROSITE" id="PS51790">
    <property type="entry name" value="MSRB"/>
    <property type="match status" value="1"/>
</dbReference>
<dbReference type="InterPro" id="IPR002579">
    <property type="entry name" value="Met_Sox_Rdtase_MsrB_dom"/>
</dbReference>
<accession>A0A9D7IEQ6</accession>
<evidence type="ECO:0000256" key="2">
    <source>
        <dbReference type="ARBA" id="ARBA00023002"/>
    </source>
</evidence>
<evidence type="ECO:0000313" key="5">
    <source>
        <dbReference type="EMBL" id="MBK7425420.1"/>
    </source>
</evidence>
<dbReference type="Gene3D" id="2.170.150.20">
    <property type="entry name" value="Peptide methionine sulfoxide reductase"/>
    <property type="match status" value="1"/>
</dbReference>